<feature type="transmembrane region" description="Helical" evidence="1">
    <location>
        <begin position="59"/>
        <end position="85"/>
    </location>
</feature>
<sequence length="103" mass="11262">MWMELKNRTSTVYDELRDGNLSQVHFPGPSQASLTNLLRNGSTVASPAPLTETPKPSGIIPGAIAAALFISFILALYTVLWKCMVSPPRRGKRKRILKGVRGV</sequence>
<keyword evidence="1" id="KW-0472">Membrane</keyword>
<name>A0A8T2LG20_ASTMX</name>
<dbReference type="EMBL" id="JAICCE010000012">
    <property type="protein sequence ID" value="KAG9270490.1"/>
    <property type="molecule type" value="Genomic_DNA"/>
</dbReference>
<keyword evidence="1" id="KW-1133">Transmembrane helix</keyword>
<evidence type="ECO:0000313" key="2">
    <source>
        <dbReference type="EMBL" id="KAG9270490.1"/>
    </source>
</evidence>
<dbReference type="Proteomes" id="UP000752171">
    <property type="component" value="Unassembled WGS sequence"/>
</dbReference>
<dbReference type="AlphaFoldDB" id="A0A8T2LG20"/>
<evidence type="ECO:0000313" key="3">
    <source>
        <dbReference type="Proteomes" id="UP000752171"/>
    </source>
</evidence>
<evidence type="ECO:0000256" key="1">
    <source>
        <dbReference type="SAM" id="Phobius"/>
    </source>
</evidence>
<keyword evidence="1" id="KW-0812">Transmembrane</keyword>
<gene>
    <name evidence="2" type="ORF">AMEX_G15444</name>
</gene>
<proteinExistence type="predicted"/>
<protein>
    <submittedName>
        <fullName evidence="2">Uncharacterized protein</fullName>
    </submittedName>
</protein>
<reference evidence="2 3" key="1">
    <citation type="submission" date="2021-07" db="EMBL/GenBank/DDBJ databases">
        <authorList>
            <person name="Imarazene B."/>
            <person name="Zahm M."/>
            <person name="Klopp C."/>
            <person name="Cabau C."/>
            <person name="Beille S."/>
            <person name="Jouanno E."/>
            <person name="Castinel A."/>
            <person name="Lluch J."/>
            <person name="Gil L."/>
            <person name="Kuchtly C."/>
            <person name="Lopez Roques C."/>
            <person name="Donnadieu C."/>
            <person name="Parrinello H."/>
            <person name="Journot L."/>
            <person name="Du K."/>
            <person name="Schartl M."/>
            <person name="Retaux S."/>
            <person name="Guiguen Y."/>
        </authorList>
    </citation>
    <scope>NUCLEOTIDE SEQUENCE [LARGE SCALE GENOMIC DNA]</scope>
    <source>
        <strain evidence="2">Pach_M1</strain>
        <tissue evidence="2">Testis</tissue>
    </source>
</reference>
<organism evidence="2 3">
    <name type="scientific">Astyanax mexicanus</name>
    <name type="common">Blind cave fish</name>
    <name type="synonym">Astyanax fasciatus mexicanus</name>
    <dbReference type="NCBI Taxonomy" id="7994"/>
    <lineage>
        <taxon>Eukaryota</taxon>
        <taxon>Metazoa</taxon>
        <taxon>Chordata</taxon>
        <taxon>Craniata</taxon>
        <taxon>Vertebrata</taxon>
        <taxon>Euteleostomi</taxon>
        <taxon>Actinopterygii</taxon>
        <taxon>Neopterygii</taxon>
        <taxon>Teleostei</taxon>
        <taxon>Ostariophysi</taxon>
        <taxon>Characiformes</taxon>
        <taxon>Characoidei</taxon>
        <taxon>Acestrorhamphidae</taxon>
        <taxon>Acestrorhamphinae</taxon>
        <taxon>Astyanax</taxon>
    </lineage>
</organism>
<accession>A0A8T2LG20</accession>
<comment type="caution">
    <text evidence="2">The sequence shown here is derived from an EMBL/GenBank/DDBJ whole genome shotgun (WGS) entry which is preliminary data.</text>
</comment>